<sequence>MRLATLALLVSLGVPLAPAAHAQDGGAVLVFSRTTGFRHASIPNGIAAVRQLGETHGFSVTATEAPSVFSAAGLAPFDAVVFLNTTGDILDASQQAAFEGYIQSGGGFVGVHSAADTEYDWAWYGGLVGAYFESHPPGTPDAVVHVADRVHPATRDLPASWARTDEWYNFRRSPRGDVHVLATLDEQTYSGGTMLGDHPIAWCQAYEGGRSFYTAGGHTGASFAEVDYLGHLWGGLAWAAGWAPGDCSATVETSWEISTLDGDVNDPMELAVAPDGRVFVAERGGTVKVWDPQTSVTRVAASLPVTTSFEDGLLGITLDPAFETTGWAYLYYSPAGSEPIQRLSRFSVVGDAIDLGSESVLLTVRTDRDQGGHSGGSLAFGPDGLLYVATGDDTDPFDSDGYAPIDERPGRESWDAQRTSGNPFDLRGKILRVRPLADGTAEIPEGNLFAADGSEGRPEVYAMGLRNPFRISLDPDRGWLYWGDVGPDAGSGSSARGPRGYDEVNQARSAGFFGWPYCTADNQPYRDYNFATGSNGPAFDCSDVVNDSPNVDEAPVALPPAVPAWAWYPYAPSPEFPDLPNGGGRTAMAGPVVSASTPGGAALPAYFDGSVFVYEWSRNWIVETHLDADGQPLAFQRFLPSLDLNRPIDLELGPDGAFYVIEWGSGFGGGNPDAALRRIAYTGGSRSPIASAQASATSGPAPLTVAFSSTGTVHPDGLPLTYAWDLNGDDAVDATTPTATWTYAENGSYTARLTVTDTNDRAATATVPIVVGNSEPVVTAALPADGGFFAWGDSLRYDVSVTDLEDGSTEAGTIACADVVIQPGIGHDDHNHPLEEYPGCEGGFRTPGGHGADGENVFVVVDARYADAGAEGVGSLTGRRQVVLRPNTLEAEHYSSQSGVVVASTEDWSGALDVAGIDDGDWVAYDPVHLGGVPFVTARVSLDGSGGRVEFRADAPDGPLLASARVSPTTEGMPYRDVTVPIEGPDETITLYLVFRSDATSSGLFDLNWVRFHGTGAAVAEGQPRGLVAEYFPSPDLSGEPVTRTDPQVSFDWGTDAPIEGLPTNGFSVRWRGLLSVPADGRYRFTTATDDGARLWVDGVLVVDAWEDTGLRRASGSATLPAGDVPIRLEYRDDSRLAEAALLWTGPNVPFQTVPEALLTADPTVETNEEVAPVRTVALGLPHPNPADRSVEVEVRVAAAGHATVEVFDALGRRVLQLHDGPLAAGVHTLAADVSALPSGVYGVRMSAGEATDTRWLTVVR</sequence>
<dbReference type="CDD" id="cd00146">
    <property type="entry name" value="PKD"/>
    <property type="match status" value="1"/>
</dbReference>
<accession>A0A271J2D8</accession>
<dbReference type="InterPro" id="IPR026444">
    <property type="entry name" value="Secre_tail"/>
</dbReference>
<dbReference type="SUPFAM" id="SSF49785">
    <property type="entry name" value="Galactose-binding domain-like"/>
    <property type="match status" value="1"/>
</dbReference>
<evidence type="ECO:0000259" key="3">
    <source>
        <dbReference type="PROSITE" id="PS50093"/>
    </source>
</evidence>
<protein>
    <recommendedName>
        <fullName evidence="8">PKD domain-containing protein</fullName>
    </recommendedName>
</protein>
<evidence type="ECO:0008006" key="8">
    <source>
        <dbReference type="Google" id="ProtNLM"/>
    </source>
</evidence>
<dbReference type="InterPro" id="IPR037524">
    <property type="entry name" value="PA14/GLEYA"/>
</dbReference>
<dbReference type="InterPro" id="IPR006584">
    <property type="entry name" value="Cellulose-bd_IV"/>
</dbReference>
<organism evidence="6 7">
    <name type="scientific">Rubrivirga marina</name>
    <dbReference type="NCBI Taxonomy" id="1196024"/>
    <lineage>
        <taxon>Bacteria</taxon>
        <taxon>Pseudomonadati</taxon>
        <taxon>Rhodothermota</taxon>
        <taxon>Rhodothermia</taxon>
        <taxon>Rhodothermales</taxon>
        <taxon>Rubricoccaceae</taxon>
        <taxon>Rubrivirga</taxon>
    </lineage>
</organism>
<feature type="domain" description="PKD" evidence="3">
    <location>
        <begin position="688"/>
        <end position="771"/>
    </location>
</feature>
<dbReference type="PANTHER" id="PTHR40469">
    <property type="entry name" value="SECRETED GLYCOSYL HYDROLASE"/>
    <property type="match status" value="1"/>
</dbReference>
<dbReference type="SUPFAM" id="SSF56988">
    <property type="entry name" value="Anthrax protective antigen"/>
    <property type="match status" value="1"/>
</dbReference>
<dbReference type="PANTHER" id="PTHR40469:SF2">
    <property type="entry name" value="GALACTOSE-BINDING DOMAIN-LIKE SUPERFAMILY PROTEIN"/>
    <property type="match status" value="1"/>
</dbReference>
<dbReference type="InterPro" id="IPR011042">
    <property type="entry name" value="6-blade_b-propeller_TolB-like"/>
</dbReference>
<evidence type="ECO:0000259" key="5">
    <source>
        <dbReference type="PROSITE" id="PS51820"/>
    </source>
</evidence>
<dbReference type="InterPro" id="IPR035986">
    <property type="entry name" value="PKD_dom_sf"/>
</dbReference>
<dbReference type="SUPFAM" id="SSF49299">
    <property type="entry name" value="PKD domain"/>
    <property type="match status" value="1"/>
</dbReference>
<dbReference type="PROSITE" id="PS51820">
    <property type="entry name" value="PA14"/>
    <property type="match status" value="1"/>
</dbReference>
<dbReference type="GO" id="GO:0030246">
    <property type="term" value="F:carbohydrate binding"/>
    <property type="evidence" value="ECO:0007669"/>
    <property type="project" value="InterPro"/>
</dbReference>
<comment type="caution">
    <text evidence="6">The sequence shown here is derived from an EMBL/GenBank/DDBJ whole genome shotgun (WGS) entry which is preliminary data.</text>
</comment>
<dbReference type="SMART" id="SM00606">
    <property type="entry name" value="CBD_IV"/>
    <property type="match status" value="1"/>
</dbReference>
<evidence type="ECO:0000256" key="1">
    <source>
        <dbReference type="ARBA" id="ARBA00022729"/>
    </source>
</evidence>
<dbReference type="SUPFAM" id="SSF52317">
    <property type="entry name" value="Class I glutamine amidotransferase-like"/>
    <property type="match status" value="1"/>
</dbReference>
<evidence type="ECO:0000313" key="7">
    <source>
        <dbReference type="Proteomes" id="UP000216339"/>
    </source>
</evidence>
<dbReference type="AlphaFoldDB" id="A0A271J2D8"/>
<proteinExistence type="predicted"/>
<dbReference type="PROSITE" id="PS50093">
    <property type="entry name" value="PKD"/>
    <property type="match status" value="1"/>
</dbReference>
<dbReference type="InterPro" id="IPR011658">
    <property type="entry name" value="PA14_dom"/>
</dbReference>
<feature type="domain" description="PA14" evidence="5">
    <location>
        <begin position="1022"/>
        <end position="1158"/>
    </location>
</feature>
<dbReference type="Pfam" id="PF06283">
    <property type="entry name" value="ThuA"/>
    <property type="match status" value="1"/>
</dbReference>
<evidence type="ECO:0000313" key="6">
    <source>
        <dbReference type="EMBL" id="PAP77125.1"/>
    </source>
</evidence>
<feature type="chain" id="PRO_5012492978" description="PKD domain-containing protein" evidence="2">
    <location>
        <begin position="23"/>
        <end position="1261"/>
    </location>
</feature>
<keyword evidence="7" id="KW-1185">Reference proteome</keyword>
<dbReference type="Pfam" id="PF18911">
    <property type="entry name" value="PKD_4"/>
    <property type="match status" value="1"/>
</dbReference>
<dbReference type="InterPro" id="IPR029062">
    <property type="entry name" value="Class_I_gatase-like"/>
</dbReference>
<dbReference type="Proteomes" id="UP000216339">
    <property type="component" value="Unassembled WGS sequence"/>
</dbReference>
<dbReference type="NCBIfam" id="TIGR04183">
    <property type="entry name" value="Por_Secre_tail"/>
    <property type="match status" value="1"/>
</dbReference>
<dbReference type="CDD" id="cd04084">
    <property type="entry name" value="CBM6_xylanase-like"/>
    <property type="match status" value="1"/>
</dbReference>
<dbReference type="InterPro" id="IPR012938">
    <property type="entry name" value="Glc/Sorbosone_DH"/>
</dbReference>
<dbReference type="InterPro" id="IPR022409">
    <property type="entry name" value="PKD/Chitinase_dom"/>
</dbReference>
<dbReference type="Gene3D" id="2.60.120.260">
    <property type="entry name" value="Galactose-binding domain-like"/>
    <property type="match status" value="1"/>
</dbReference>
<dbReference type="Pfam" id="PF07691">
    <property type="entry name" value="PA14"/>
    <property type="match status" value="1"/>
</dbReference>
<dbReference type="InterPro" id="IPR005084">
    <property type="entry name" value="CBM6"/>
</dbReference>
<dbReference type="Pfam" id="PF03422">
    <property type="entry name" value="CBM_6"/>
    <property type="match status" value="1"/>
</dbReference>
<name>A0A271J2D8_9BACT</name>
<feature type="signal peptide" evidence="2">
    <location>
        <begin position="1"/>
        <end position="22"/>
    </location>
</feature>
<dbReference type="PROSITE" id="PS51175">
    <property type="entry name" value="CBM6"/>
    <property type="match status" value="1"/>
</dbReference>
<dbReference type="OrthoDB" id="9816308at2"/>
<dbReference type="InterPro" id="IPR013783">
    <property type="entry name" value="Ig-like_fold"/>
</dbReference>
<keyword evidence="1 2" id="KW-0732">Signal</keyword>
<gene>
    <name evidence="6" type="ORF">BSZ37_12155</name>
</gene>
<dbReference type="InterPro" id="IPR029010">
    <property type="entry name" value="ThuA-like"/>
</dbReference>
<dbReference type="InterPro" id="IPR000601">
    <property type="entry name" value="PKD_dom"/>
</dbReference>
<dbReference type="InterPro" id="IPR011041">
    <property type="entry name" value="Quinoprot_gluc/sorb_DH_b-prop"/>
</dbReference>
<feature type="domain" description="CBM6" evidence="4">
    <location>
        <begin position="887"/>
        <end position="1013"/>
    </location>
</feature>
<evidence type="ECO:0000259" key="4">
    <source>
        <dbReference type="PROSITE" id="PS51175"/>
    </source>
</evidence>
<dbReference type="RefSeq" id="WP_095510791.1">
    <property type="nucleotide sequence ID" value="NZ_MQWD01000001.1"/>
</dbReference>
<dbReference type="InterPro" id="IPR008979">
    <property type="entry name" value="Galactose-bd-like_sf"/>
</dbReference>
<dbReference type="Gene3D" id="3.90.182.10">
    <property type="entry name" value="Toxin - Anthrax Protective Antigen,domain 1"/>
    <property type="match status" value="1"/>
</dbReference>
<dbReference type="SUPFAM" id="SSF50952">
    <property type="entry name" value="Soluble quinoprotein glucose dehydrogenase"/>
    <property type="match status" value="1"/>
</dbReference>
<evidence type="ECO:0000256" key="2">
    <source>
        <dbReference type="SAM" id="SignalP"/>
    </source>
</evidence>
<dbReference type="EMBL" id="MQWD01000001">
    <property type="protein sequence ID" value="PAP77125.1"/>
    <property type="molecule type" value="Genomic_DNA"/>
</dbReference>
<dbReference type="SMART" id="SM00089">
    <property type="entry name" value="PKD"/>
    <property type="match status" value="1"/>
</dbReference>
<dbReference type="Gene3D" id="3.40.50.880">
    <property type="match status" value="1"/>
</dbReference>
<dbReference type="Gene3D" id="2.120.10.30">
    <property type="entry name" value="TolB, C-terminal domain"/>
    <property type="match status" value="1"/>
</dbReference>
<dbReference type="Pfam" id="PF07995">
    <property type="entry name" value="GSDH"/>
    <property type="match status" value="1"/>
</dbReference>
<reference evidence="6 7" key="1">
    <citation type="submission" date="2016-11" db="EMBL/GenBank/DDBJ databases">
        <title>Study of marine rhodopsin-containing bacteria.</title>
        <authorList>
            <person name="Yoshizawa S."/>
            <person name="Kumagai Y."/>
            <person name="Kogure K."/>
        </authorList>
    </citation>
    <scope>NUCLEOTIDE SEQUENCE [LARGE SCALE GENOMIC DNA]</scope>
    <source>
        <strain evidence="6 7">SAORIC-28</strain>
    </source>
</reference>
<dbReference type="SMART" id="SM00758">
    <property type="entry name" value="PA14"/>
    <property type="match status" value="1"/>
</dbReference>
<dbReference type="Gene3D" id="2.60.40.10">
    <property type="entry name" value="Immunoglobulins"/>
    <property type="match status" value="1"/>
</dbReference>